<keyword evidence="10" id="KW-1185">Reference proteome</keyword>
<proteinExistence type="inferred from homology"/>
<dbReference type="Gene3D" id="1.10.3720.10">
    <property type="entry name" value="MetI-like"/>
    <property type="match status" value="1"/>
</dbReference>
<dbReference type="InterPro" id="IPR000515">
    <property type="entry name" value="MetI-like"/>
</dbReference>
<evidence type="ECO:0000256" key="2">
    <source>
        <dbReference type="ARBA" id="ARBA00022448"/>
    </source>
</evidence>
<reference evidence="9 10" key="1">
    <citation type="journal article" date="2014" name="Int. J. Syst. Evol. Microbiol.">
        <title>Complete genome sequence of Corynebacterium casei LMG S-19264T (=DSM 44701T), isolated from a smear-ripened cheese.</title>
        <authorList>
            <consortium name="US DOE Joint Genome Institute (JGI-PGF)"/>
            <person name="Walter F."/>
            <person name="Albersmeier A."/>
            <person name="Kalinowski J."/>
            <person name="Ruckert C."/>
        </authorList>
    </citation>
    <scope>NUCLEOTIDE SEQUENCE [LARGE SCALE GENOMIC DNA]</scope>
    <source>
        <strain evidence="9 10">CGMCC 1.15286</strain>
    </source>
</reference>
<feature type="domain" description="ABC transmembrane type-1" evidence="8">
    <location>
        <begin position="84"/>
        <end position="300"/>
    </location>
</feature>
<dbReference type="GO" id="GO:0055085">
    <property type="term" value="P:transmembrane transport"/>
    <property type="evidence" value="ECO:0007669"/>
    <property type="project" value="InterPro"/>
</dbReference>
<dbReference type="GO" id="GO:0005886">
    <property type="term" value="C:plasma membrane"/>
    <property type="evidence" value="ECO:0007669"/>
    <property type="project" value="UniProtKB-SubCell"/>
</dbReference>
<dbReference type="RefSeq" id="WP_188887142.1">
    <property type="nucleotide sequence ID" value="NZ_BMHY01000001.1"/>
</dbReference>
<keyword evidence="4 7" id="KW-0812">Transmembrane</keyword>
<keyword evidence="3" id="KW-1003">Cell membrane</keyword>
<evidence type="ECO:0000313" key="9">
    <source>
        <dbReference type="EMBL" id="GGG53510.1"/>
    </source>
</evidence>
<keyword evidence="2 7" id="KW-0813">Transport</keyword>
<protein>
    <submittedName>
        <fullName evidence="9">Sugar ABC transporter permease</fullName>
    </submittedName>
</protein>
<feature type="transmembrane region" description="Helical" evidence="7">
    <location>
        <begin position="226"/>
        <end position="245"/>
    </location>
</feature>
<evidence type="ECO:0000256" key="3">
    <source>
        <dbReference type="ARBA" id="ARBA00022475"/>
    </source>
</evidence>
<dbReference type="SUPFAM" id="SSF161098">
    <property type="entry name" value="MetI-like"/>
    <property type="match status" value="1"/>
</dbReference>
<dbReference type="PANTHER" id="PTHR43227">
    <property type="entry name" value="BLL4140 PROTEIN"/>
    <property type="match status" value="1"/>
</dbReference>
<comment type="similarity">
    <text evidence="7">Belongs to the binding-protein-dependent transport system permease family.</text>
</comment>
<name>A0A917GQ20_9BACL</name>
<organism evidence="9 10">
    <name type="scientific">Paenibacillus radicis</name>
    <name type="common">ex Gao et al. 2016</name>
    <dbReference type="NCBI Taxonomy" id="1737354"/>
    <lineage>
        <taxon>Bacteria</taxon>
        <taxon>Bacillati</taxon>
        <taxon>Bacillota</taxon>
        <taxon>Bacilli</taxon>
        <taxon>Bacillales</taxon>
        <taxon>Paenibacillaceae</taxon>
        <taxon>Paenibacillus</taxon>
    </lineage>
</organism>
<dbReference type="InterPro" id="IPR035906">
    <property type="entry name" value="MetI-like_sf"/>
</dbReference>
<feature type="transmembrane region" description="Helical" evidence="7">
    <location>
        <begin position="21"/>
        <end position="42"/>
    </location>
</feature>
<keyword evidence="6 7" id="KW-0472">Membrane</keyword>
<evidence type="ECO:0000256" key="5">
    <source>
        <dbReference type="ARBA" id="ARBA00022989"/>
    </source>
</evidence>
<comment type="caution">
    <text evidence="9">The sequence shown here is derived from an EMBL/GenBank/DDBJ whole genome shotgun (WGS) entry which is preliminary data.</text>
</comment>
<dbReference type="AlphaFoldDB" id="A0A917GQ20"/>
<feature type="transmembrane region" description="Helical" evidence="7">
    <location>
        <begin position="88"/>
        <end position="109"/>
    </location>
</feature>
<feature type="transmembrane region" description="Helical" evidence="7">
    <location>
        <begin position="130"/>
        <end position="150"/>
    </location>
</feature>
<keyword evidence="5 7" id="KW-1133">Transmembrane helix</keyword>
<evidence type="ECO:0000256" key="4">
    <source>
        <dbReference type="ARBA" id="ARBA00022692"/>
    </source>
</evidence>
<dbReference type="CDD" id="cd06261">
    <property type="entry name" value="TM_PBP2"/>
    <property type="match status" value="1"/>
</dbReference>
<dbReference type="Proteomes" id="UP000600247">
    <property type="component" value="Unassembled WGS sequence"/>
</dbReference>
<sequence length="313" mass="35491">MKQLDASLKPKSNRTWKIFKSQLTLQMMILPCMLFLLIFAYIPLAGNIIAFQDFKIISGFTGSEFVGLSNFQEMFSDPTFYMAMKNTVILSLFYLLVVFPAPLLFALLINEIPFVRFRKILQTTSYLPHFISFAMVASMWIILLDSQGVVNQSLLTLQLIQHPIEFWTDPDLFRPLSLLVSIWKETGWGAIIFLAAVAGINPDLYEAAMMDGAGRIKRIIHITLPNLIPLFAILFILKIGTLFTGNLDHSILLGNSFNKESSYVIEYYSLQMGLELTRYSYATAVSLFQAVMSLLLVLFANWFSGKVSGNRLF</sequence>
<evidence type="ECO:0000313" key="10">
    <source>
        <dbReference type="Proteomes" id="UP000600247"/>
    </source>
</evidence>
<accession>A0A917GQ20</accession>
<evidence type="ECO:0000256" key="6">
    <source>
        <dbReference type="ARBA" id="ARBA00023136"/>
    </source>
</evidence>
<dbReference type="PANTHER" id="PTHR43227:SF11">
    <property type="entry name" value="BLL4140 PROTEIN"/>
    <property type="match status" value="1"/>
</dbReference>
<evidence type="ECO:0000256" key="1">
    <source>
        <dbReference type="ARBA" id="ARBA00004651"/>
    </source>
</evidence>
<dbReference type="InterPro" id="IPR050809">
    <property type="entry name" value="UgpAE/MalFG_permease"/>
</dbReference>
<comment type="subcellular location">
    <subcellularLocation>
        <location evidence="1 7">Cell membrane</location>
        <topology evidence="1 7">Multi-pass membrane protein</topology>
    </subcellularLocation>
</comment>
<feature type="transmembrane region" description="Helical" evidence="7">
    <location>
        <begin position="186"/>
        <end position="205"/>
    </location>
</feature>
<dbReference type="Pfam" id="PF00528">
    <property type="entry name" value="BPD_transp_1"/>
    <property type="match status" value="1"/>
</dbReference>
<evidence type="ECO:0000256" key="7">
    <source>
        <dbReference type="RuleBase" id="RU363032"/>
    </source>
</evidence>
<dbReference type="EMBL" id="BMHY01000001">
    <property type="protein sequence ID" value="GGG53510.1"/>
    <property type="molecule type" value="Genomic_DNA"/>
</dbReference>
<dbReference type="PROSITE" id="PS50928">
    <property type="entry name" value="ABC_TM1"/>
    <property type="match status" value="1"/>
</dbReference>
<feature type="transmembrane region" description="Helical" evidence="7">
    <location>
        <begin position="279"/>
        <end position="303"/>
    </location>
</feature>
<gene>
    <name evidence="9" type="ORF">GCM10010918_02730</name>
</gene>
<evidence type="ECO:0000259" key="8">
    <source>
        <dbReference type="PROSITE" id="PS50928"/>
    </source>
</evidence>